<keyword evidence="2" id="KW-0472">Membrane</keyword>
<organism evidence="3 4">
    <name type="scientific">Candidatus Methylospira mobilis</name>
    <dbReference type="NCBI Taxonomy" id="1808979"/>
    <lineage>
        <taxon>Bacteria</taxon>
        <taxon>Pseudomonadati</taxon>
        <taxon>Pseudomonadota</taxon>
        <taxon>Gammaproteobacteria</taxon>
        <taxon>Methylococcales</taxon>
        <taxon>Methylococcaceae</taxon>
        <taxon>Candidatus Methylospira</taxon>
    </lineage>
</organism>
<sequence>MDNMKEADQKSMFRTIVALGFMVALTGCSYITDLFPDKQKAYRYSEDIPPLEIPPDLTSSTIKGLPGNGGGARDALASQSNEQIADTSNVKSSELAMPAKRTKAIVAVLAQGDDDVPFVDVAAPFAETWNLVGRAMGRLELEVTEQSRSDRQYFVYFGGEKSGKTNDEQGWWQSLLGGDDSAAPDEKAEQFHVKLEPKDSHTHIYVLDNAGKPVLQGAGLRLLKKLSDTLDGFEKQEFIKSALPGEPQSGATVVSSLKQDDRGAPVVDIQAPAAESWNYVGRALSQMEVKVTDKNRSGQLYFVDYNGKEQEGGAWSSFTTALGGSNEATESFHLKLEPYGGLTRVHVLDASNKPVSDGLGLKLITQLQHGLDELAKPASK</sequence>
<dbReference type="KEGG" id="mmob:F6R98_16560"/>
<dbReference type="EMBL" id="CP044205">
    <property type="protein sequence ID" value="QFY44044.1"/>
    <property type="molecule type" value="Genomic_DNA"/>
</dbReference>
<dbReference type="InterPro" id="IPR042268">
    <property type="entry name" value="BamC_C"/>
</dbReference>
<feature type="transmembrane region" description="Helical" evidence="2">
    <location>
        <begin position="12"/>
        <end position="32"/>
    </location>
</feature>
<evidence type="ECO:0000313" key="4">
    <source>
        <dbReference type="Proteomes" id="UP000325755"/>
    </source>
</evidence>
<name>A0A5Q0BPC5_9GAMM</name>
<dbReference type="RefSeq" id="WP_153250015.1">
    <property type="nucleotide sequence ID" value="NZ_CP044205.1"/>
</dbReference>
<protein>
    <submittedName>
        <fullName evidence="3">Outer membrane protein assembly factor BamC</fullName>
    </submittedName>
</protein>
<feature type="region of interest" description="Disordered" evidence="1">
    <location>
        <begin position="53"/>
        <end position="75"/>
    </location>
</feature>
<dbReference type="AlphaFoldDB" id="A0A5Q0BPC5"/>
<reference evidence="3 4" key="1">
    <citation type="submission" date="2019-09" db="EMBL/GenBank/DDBJ databases">
        <title>Ecophysiology of the spiral-shaped methanotroph Methylospira mobilis as revealed by the complete genome sequence.</title>
        <authorList>
            <person name="Oshkin I.Y."/>
            <person name="Dedysh S.N."/>
            <person name="Miroshnikov K."/>
            <person name="Danilova O.V."/>
            <person name="Hakobyan A."/>
            <person name="Liesack W."/>
        </authorList>
    </citation>
    <scope>NUCLEOTIDE SEQUENCE [LARGE SCALE GENOMIC DNA]</scope>
    <source>
        <strain evidence="3 4">Shm1</strain>
    </source>
</reference>
<dbReference type="InterPro" id="IPR010653">
    <property type="entry name" value="NlpB/DapX"/>
</dbReference>
<evidence type="ECO:0000313" key="3">
    <source>
        <dbReference type="EMBL" id="QFY44044.1"/>
    </source>
</evidence>
<gene>
    <name evidence="3" type="primary">bamC</name>
    <name evidence="3" type="ORF">F6R98_16560</name>
</gene>
<dbReference type="PROSITE" id="PS51257">
    <property type="entry name" value="PROKAR_LIPOPROTEIN"/>
    <property type="match status" value="1"/>
</dbReference>
<dbReference type="Pfam" id="PF06804">
    <property type="entry name" value="Lipoprotein_18"/>
    <property type="match status" value="2"/>
</dbReference>
<accession>A0A5Q0BPC5</accession>
<keyword evidence="2" id="KW-1133">Transmembrane helix</keyword>
<keyword evidence="2" id="KW-0812">Transmembrane</keyword>
<dbReference type="OrthoDB" id="5567595at2"/>
<dbReference type="Gene3D" id="3.30.310.170">
    <property type="entry name" value="Outer membrane protein assembly factor BamC"/>
    <property type="match status" value="2"/>
</dbReference>
<proteinExistence type="predicted"/>
<dbReference type="InParanoid" id="A0A5Q0BPC5"/>
<dbReference type="Proteomes" id="UP000325755">
    <property type="component" value="Chromosome"/>
</dbReference>
<keyword evidence="4" id="KW-1185">Reference proteome</keyword>
<evidence type="ECO:0000256" key="2">
    <source>
        <dbReference type="SAM" id="Phobius"/>
    </source>
</evidence>
<evidence type="ECO:0000256" key="1">
    <source>
        <dbReference type="SAM" id="MobiDB-lite"/>
    </source>
</evidence>